<protein>
    <recommendedName>
        <fullName evidence="4">DUF4408 domain-containing protein</fullName>
    </recommendedName>
</protein>
<dbReference type="EMBL" id="CACTIH010009070">
    <property type="protein sequence ID" value="CAA3022511.1"/>
    <property type="molecule type" value="Genomic_DNA"/>
</dbReference>
<feature type="transmembrane region" description="Helical" evidence="1">
    <location>
        <begin position="16"/>
        <end position="34"/>
    </location>
</feature>
<gene>
    <name evidence="2" type="ORF">OLEA9_A071015</name>
</gene>
<keyword evidence="1" id="KW-0812">Transmembrane</keyword>
<keyword evidence="3" id="KW-1185">Reference proteome</keyword>
<evidence type="ECO:0000313" key="3">
    <source>
        <dbReference type="Proteomes" id="UP000594638"/>
    </source>
</evidence>
<sequence>MINAAESMVATLKSCLTPTVIFCILNLTIAIIYITSSLNKHLIFGDHEDNSRPQLFQVPSLLEEVEPINLPVYRSEQPDRFGDATVPQEPTHQQKDEAEVEIMKHCVYAEESHMTRSVSDACVKAPAKRELKKSASEKAFIAELEEEADRQWPATAREMKKLRETVSDGENEDVDAKADDFINRFRQQLKLQRLDSILRYKKMLDRGI</sequence>
<keyword evidence="1" id="KW-1133">Transmembrane helix</keyword>
<evidence type="ECO:0000313" key="2">
    <source>
        <dbReference type="EMBL" id="CAA3022511.1"/>
    </source>
</evidence>
<dbReference type="PANTHER" id="PTHR33098">
    <property type="entry name" value="COTTON FIBER (DUF761)"/>
    <property type="match status" value="1"/>
</dbReference>
<dbReference type="OrthoDB" id="1685070at2759"/>
<evidence type="ECO:0000256" key="1">
    <source>
        <dbReference type="SAM" id="Phobius"/>
    </source>
</evidence>
<name>A0A8S0UUI8_OLEEU</name>
<reference evidence="2 3" key="1">
    <citation type="submission" date="2019-12" db="EMBL/GenBank/DDBJ databases">
        <authorList>
            <person name="Alioto T."/>
            <person name="Alioto T."/>
            <person name="Gomez Garrido J."/>
        </authorList>
    </citation>
    <scope>NUCLEOTIDE SEQUENCE [LARGE SCALE GENOMIC DNA]</scope>
</reference>
<dbReference type="InterPro" id="IPR008480">
    <property type="entry name" value="DUF761_pln"/>
</dbReference>
<dbReference type="PANTHER" id="PTHR33098:SF57">
    <property type="entry name" value="DUF4408 DOMAIN PROTEIN"/>
    <property type="match status" value="1"/>
</dbReference>
<proteinExistence type="predicted"/>
<evidence type="ECO:0008006" key="4">
    <source>
        <dbReference type="Google" id="ProtNLM"/>
    </source>
</evidence>
<dbReference type="Proteomes" id="UP000594638">
    <property type="component" value="Unassembled WGS sequence"/>
</dbReference>
<comment type="caution">
    <text evidence="2">The sequence shown here is derived from an EMBL/GenBank/DDBJ whole genome shotgun (WGS) entry which is preliminary data.</text>
</comment>
<keyword evidence="1" id="KW-0472">Membrane</keyword>
<organism evidence="2 3">
    <name type="scientific">Olea europaea subsp. europaea</name>
    <dbReference type="NCBI Taxonomy" id="158383"/>
    <lineage>
        <taxon>Eukaryota</taxon>
        <taxon>Viridiplantae</taxon>
        <taxon>Streptophyta</taxon>
        <taxon>Embryophyta</taxon>
        <taxon>Tracheophyta</taxon>
        <taxon>Spermatophyta</taxon>
        <taxon>Magnoliopsida</taxon>
        <taxon>eudicotyledons</taxon>
        <taxon>Gunneridae</taxon>
        <taxon>Pentapetalae</taxon>
        <taxon>asterids</taxon>
        <taxon>lamiids</taxon>
        <taxon>Lamiales</taxon>
        <taxon>Oleaceae</taxon>
        <taxon>Oleeae</taxon>
        <taxon>Olea</taxon>
    </lineage>
</organism>
<accession>A0A8S0UUI8</accession>
<dbReference type="AlphaFoldDB" id="A0A8S0UUI8"/>
<dbReference type="Gramene" id="OE9A071015T1">
    <property type="protein sequence ID" value="OE9A071015C1"/>
    <property type="gene ID" value="OE9A071015"/>
</dbReference>
<dbReference type="Pfam" id="PF05553">
    <property type="entry name" value="DUF761"/>
    <property type="match status" value="1"/>
</dbReference>